<evidence type="ECO:0000256" key="4">
    <source>
        <dbReference type="ARBA" id="ARBA00023027"/>
    </source>
</evidence>
<dbReference type="EMBL" id="JAVDQN010000002">
    <property type="protein sequence ID" value="MDR6376130.1"/>
    <property type="molecule type" value="Genomic_DNA"/>
</dbReference>
<reference evidence="8 9" key="1">
    <citation type="submission" date="2023-07" db="EMBL/GenBank/DDBJ databases">
        <title>Sorghum-associated microbial communities from plants grown in Nebraska, USA.</title>
        <authorList>
            <person name="Schachtman D."/>
        </authorList>
    </citation>
    <scope>NUCLEOTIDE SEQUENCE [LARGE SCALE GENOMIC DNA]</scope>
    <source>
        <strain evidence="8 9">DS1039</strain>
    </source>
</reference>
<comment type="caution">
    <text evidence="6">Lacks conserved residue(s) required for the propagation of feature annotation.</text>
</comment>
<dbReference type="PANTHER" id="PTHR43741:SF2">
    <property type="entry name" value="FMN-DEPENDENT NADH:QUINONE OXIDOREDUCTASE"/>
    <property type="match status" value="1"/>
</dbReference>
<evidence type="ECO:0000256" key="2">
    <source>
        <dbReference type="ARBA" id="ARBA00022643"/>
    </source>
</evidence>
<dbReference type="InterPro" id="IPR003680">
    <property type="entry name" value="Flavodoxin_fold"/>
</dbReference>
<protein>
    <recommendedName>
        <fullName evidence="6">FMN dependent NADH:quinone oxidoreductase</fullName>
        <ecNumber evidence="6">1.6.5.-</ecNumber>
    </recommendedName>
    <alternativeName>
        <fullName evidence="6">Azo-dye reductase</fullName>
    </alternativeName>
    <alternativeName>
        <fullName evidence="6">FMN-dependent NADH-azo compound oxidoreductase</fullName>
    </alternativeName>
    <alternativeName>
        <fullName evidence="6">FMN-dependent NADH-azoreductase</fullName>
        <ecNumber evidence="6">1.7.1.17</ecNumber>
    </alternativeName>
</protein>
<keyword evidence="4 6" id="KW-0520">NAD</keyword>
<evidence type="ECO:0000256" key="3">
    <source>
        <dbReference type="ARBA" id="ARBA00023002"/>
    </source>
</evidence>
<evidence type="ECO:0000256" key="6">
    <source>
        <dbReference type="HAMAP-Rule" id="MF_01216"/>
    </source>
</evidence>
<dbReference type="GO" id="GO:0016491">
    <property type="term" value="F:oxidoreductase activity"/>
    <property type="evidence" value="ECO:0007669"/>
    <property type="project" value="UniProtKB-KW"/>
</dbReference>
<keyword evidence="3 6" id="KW-0560">Oxidoreductase</keyword>
<evidence type="ECO:0000313" key="8">
    <source>
        <dbReference type="EMBL" id="MDR6376130.1"/>
    </source>
</evidence>
<accession>A0ABU1KYS6</accession>
<evidence type="ECO:0000313" key="9">
    <source>
        <dbReference type="Proteomes" id="UP001185254"/>
    </source>
</evidence>
<comment type="function">
    <text evidence="6">Also exhibits azoreductase activity. Catalyzes the reductive cleavage of the azo bond in aromatic azo compounds to the corresponding amines.</text>
</comment>
<dbReference type="InterPro" id="IPR050104">
    <property type="entry name" value="FMN-dep_NADH:Q_OxRdtase_AzoR1"/>
</dbReference>
<comment type="function">
    <text evidence="6">Quinone reductase that provides resistance to thiol-specific stress caused by electrophilic quinones.</text>
</comment>
<dbReference type="EC" id="1.6.5.-" evidence="6"/>
<dbReference type="InterPro" id="IPR023048">
    <property type="entry name" value="NADH:quinone_OxRdtase_FMN_depd"/>
</dbReference>
<comment type="caution">
    <text evidence="8">The sequence shown here is derived from an EMBL/GenBank/DDBJ whole genome shotgun (WGS) entry which is preliminary data.</text>
</comment>
<evidence type="ECO:0000259" key="7">
    <source>
        <dbReference type="Pfam" id="PF02525"/>
    </source>
</evidence>
<gene>
    <name evidence="6" type="primary">azoR</name>
    <name evidence="8" type="ORF">J2776_002830</name>
</gene>
<comment type="similarity">
    <text evidence="6">Belongs to the azoreductase type 1 family.</text>
</comment>
<comment type="catalytic activity">
    <reaction evidence="5">
        <text>N,N-dimethyl-1,4-phenylenediamine + anthranilate + 2 NAD(+) = 2-(4-dimethylaminophenyl)diazenylbenzoate + 2 NADH + 2 H(+)</text>
        <dbReference type="Rhea" id="RHEA:55872"/>
        <dbReference type="ChEBI" id="CHEBI:15378"/>
        <dbReference type="ChEBI" id="CHEBI:15783"/>
        <dbReference type="ChEBI" id="CHEBI:16567"/>
        <dbReference type="ChEBI" id="CHEBI:57540"/>
        <dbReference type="ChEBI" id="CHEBI:57945"/>
        <dbReference type="ChEBI" id="CHEBI:71579"/>
        <dbReference type="EC" id="1.7.1.17"/>
    </reaction>
    <physiologicalReaction direction="right-to-left" evidence="5">
        <dbReference type="Rhea" id="RHEA:55874"/>
    </physiologicalReaction>
</comment>
<keyword evidence="9" id="KW-1185">Reference proteome</keyword>
<sequence length="208" mass="22304">MTTLLKIDVSSRGSLSISRTLGEQFVLDWRKNHPEGTVVPRDLAATALPFVDLNWILGAFTAEESQSAEAKAAIAVSDRLVAELKSCDQILLTTPMYNFGVPSILKAWIDHVVRSGKTFSAHADGSYSGLLGGKKATVIVSSAGKYEKGTPTEGFNFVSPYLKYIFGMMGITDITFIEAGATYTVDRAMTTLADYVQAILPSVAAAAK</sequence>
<feature type="binding site" evidence="6">
    <location>
        <begin position="96"/>
        <end position="99"/>
    </location>
    <ligand>
        <name>FMN</name>
        <dbReference type="ChEBI" id="CHEBI:58210"/>
    </ligand>
</feature>
<name>A0ABU1KYS6_9BURK</name>
<dbReference type="Proteomes" id="UP001185254">
    <property type="component" value="Unassembled WGS sequence"/>
</dbReference>
<dbReference type="EC" id="1.7.1.17" evidence="6"/>
<comment type="cofactor">
    <cofactor evidence="6">
        <name>FMN</name>
        <dbReference type="ChEBI" id="CHEBI:58210"/>
    </cofactor>
    <text evidence="6">Binds 1 FMN per subunit.</text>
</comment>
<comment type="catalytic activity">
    <reaction evidence="6">
        <text>2 a quinone + NADH + H(+) = 2 a 1,4-benzosemiquinone + NAD(+)</text>
        <dbReference type="Rhea" id="RHEA:65952"/>
        <dbReference type="ChEBI" id="CHEBI:15378"/>
        <dbReference type="ChEBI" id="CHEBI:57540"/>
        <dbReference type="ChEBI" id="CHEBI:57945"/>
        <dbReference type="ChEBI" id="CHEBI:132124"/>
        <dbReference type="ChEBI" id="CHEBI:134225"/>
    </reaction>
</comment>
<feature type="binding site" evidence="6">
    <location>
        <begin position="16"/>
        <end position="18"/>
    </location>
    <ligand>
        <name>FMN</name>
        <dbReference type="ChEBI" id="CHEBI:58210"/>
    </ligand>
</feature>
<dbReference type="Gene3D" id="3.40.50.360">
    <property type="match status" value="1"/>
</dbReference>
<feature type="binding site" evidence="6">
    <location>
        <position position="10"/>
    </location>
    <ligand>
        <name>FMN</name>
        <dbReference type="ChEBI" id="CHEBI:58210"/>
    </ligand>
</feature>
<evidence type="ECO:0000256" key="1">
    <source>
        <dbReference type="ARBA" id="ARBA00022630"/>
    </source>
</evidence>
<dbReference type="HAMAP" id="MF_01216">
    <property type="entry name" value="Azoreductase_type1"/>
    <property type="match status" value="1"/>
</dbReference>
<dbReference type="RefSeq" id="WP_310066545.1">
    <property type="nucleotide sequence ID" value="NZ_JAVDQN010000002.1"/>
</dbReference>
<keyword evidence="2 6" id="KW-0288">FMN</keyword>
<dbReference type="Pfam" id="PF02525">
    <property type="entry name" value="Flavodoxin_2"/>
    <property type="match status" value="1"/>
</dbReference>
<dbReference type="SUPFAM" id="SSF52218">
    <property type="entry name" value="Flavoproteins"/>
    <property type="match status" value="1"/>
</dbReference>
<keyword evidence="1 6" id="KW-0285">Flavoprotein</keyword>
<comment type="subunit">
    <text evidence="6">Homodimer.</text>
</comment>
<evidence type="ECO:0000256" key="5">
    <source>
        <dbReference type="ARBA" id="ARBA00048542"/>
    </source>
</evidence>
<organism evidence="8 9">
    <name type="scientific">Paraburkholderia caledonica</name>
    <dbReference type="NCBI Taxonomy" id="134536"/>
    <lineage>
        <taxon>Bacteria</taxon>
        <taxon>Pseudomonadati</taxon>
        <taxon>Pseudomonadota</taxon>
        <taxon>Betaproteobacteria</taxon>
        <taxon>Burkholderiales</taxon>
        <taxon>Burkholderiaceae</taxon>
        <taxon>Paraburkholderia</taxon>
    </lineage>
</organism>
<proteinExistence type="inferred from homology"/>
<feature type="domain" description="Flavodoxin-like fold" evidence="7">
    <location>
        <begin position="3"/>
        <end position="199"/>
    </location>
</feature>
<dbReference type="PANTHER" id="PTHR43741">
    <property type="entry name" value="FMN-DEPENDENT NADH-AZOREDUCTASE 1"/>
    <property type="match status" value="1"/>
</dbReference>
<dbReference type="InterPro" id="IPR029039">
    <property type="entry name" value="Flavoprotein-like_sf"/>
</dbReference>